<evidence type="ECO:0000313" key="2">
    <source>
        <dbReference type="Proteomes" id="UP000518266"/>
    </source>
</evidence>
<dbReference type="EMBL" id="JAAKFY010000027">
    <property type="protein sequence ID" value="KAF3832065.1"/>
    <property type="molecule type" value="Genomic_DNA"/>
</dbReference>
<accession>A0A7J5X528</accession>
<sequence length="122" mass="13848">MVGRRDEDSAEAMIDVTYRQSAAEREVVFVLQRLYLTRLRAVVLDPEVVFVASLMKADAPALVASFQCDFSLQLEEDGRQDMRANLRELRVLACPFIRDQEDAAVTTVRSHDPNHHMTPTIT</sequence>
<keyword evidence="2" id="KW-1185">Reference proteome</keyword>
<reference evidence="1 2" key="1">
    <citation type="submission" date="2020-03" db="EMBL/GenBank/DDBJ databases">
        <title>Dissostichus mawsoni Genome sequencing and assembly.</title>
        <authorList>
            <person name="Park H."/>
        </authorList>
    </citation>
    <scope>NUCLEOTIDE SEQUENCE [LARGE SCALE GENOMIC DNA]</scope>
    <source>
        <strain evidence="1">DM0001</strain>
        <tissue evidence="1">Muscle</tissue>
    </source>
</reference>
<gene>
    <name evidence="1" type="ORF">F7725_025730</name>
</gene>
<evidence type="ECO:0000313" key="1">
    <source>
        <dbReference type="EMBL" id="KAF3832065.1"/>
    </source>
</evidence>
<dbReference type="Proteomes" id="UP000518266">
    <property type="component" value="Unassembled WGS sequence"/>
</dbReference>
<dbReference type="AlphaFoldDB" id="A0A7J5X528"/>
<proteinExistence type="predicted"/>
<comment type="caution">
    <text evidence="1">The sequence shown here is derived from an EMBL/GenBank/DDBJ whole genome shotgun (WGS) entry which is preliminary data.</text>
</comment>
<name>A0A7J5X528_DISMA</name>
<protein>
    <submittedName>
        <fullName evidence="1">Uncharacterized protein</fullName>
    </submittedName>
</protein>
<organism evidence="1 2">
    <name type="scientific">Dissostichus mawsoni</name>
    <name type="common">Antarctic cod</name>
    <dbReference type="NCBI Taxonomy" id="36200"/>
    <lineage>
        <taxon>Eukaryota</taxon>
        <taxon>Metazoa</taxon>
        <taxon>Chordata</taxon>
        <taxon>Craniata</taxon>
        <taxon>Vertebrata</taxon>
        <taxon>Euteleostomi</taxon>
        <taxon>Actinopterygii</taxon>
        <taxon>Neopterygii</taxon>
        <taxon>Teleostei</taxon>
        <taxon>Neoteleostei</taxon>
        <taxon>Acanthomorphata</taxon>
        <taxon>Eupercaria</taxon>
        <taxon>Perciformes</taxon>
        <taxon>Notothenioidei</taxon>
        <taxon>Nototheniidae</taxon>
        <taxon>Dissostichus</taxon>
    </lineage>
</organism>
<dbReference type="OrthoDB" id="10059471at2759"/>